<comment type="caution">
    <text evidence="1">The sequence shown here is derived from an EMBL/GenBank/DDBJ whole genome shotgun (WGS) entry which is preliminary data.</text>
</comment>
<dbReference type="InterPro" id="IPR008183">
    <property type="entry name" value="Aldose_1/G6P_1-epimerase"/>
</dbReference>
<dbReference type="GO" id="GO:0004034">
    <property type="term" value="F:aldose 1-epimerase activity"/>
    <property type="evidence" value="ECO:0007669"/>
    <property type="project" value="UniProtKB-EC"/>
</dbReference>
<dbReference type="SUPFAM" id="SSF74650">
    <property type="entry name" value="Galactose mutarotase-like"/>
    <property type="match status" value="1"/>
</dbReference>
<dbReference type="CDD" id="cd09021">
    <property type="entry name" value="Aldose_epim_Ec_YphB"/>
    <property type="match status" value="1"/>
</dbReference>
<organism evidence="1 2">
    <name type="scientific">Kaistia defluvii</name>
    <dbReference type="NCBI Taxonomy" id="410841"/>
    <lineage>
        <taxon>Bacteria</taxon>
        <taxon>Pseudomonadati</taxon>
        <taxon>Pseudomonadota</taxon>
        <taxon>Alphaproteobacteria</taxon>
        <taxon>Hyphomicrobiales</taxon>
        <taxon>Kaistiaceae</taxon>
        <taxon>Kaistia</taxon>
    </lineage>
</organism>
<dbReference type="InterPro" id="IPR011013">
    <property type="entry name" value="Gal_mutarotase_sf_dom"/>
</dbReference>
<dbReference type="EC" id="5.1.3.3" evidence="1"/>
<dbReference type="Proteomes" id="UP001549321">
    <property type="component" value="Unassembled WGS sequence"/>
</dbReference>
<sequence length="306" mass="33644">MTVALAADSYDMTVDPAQGGAILSANWRFPDGRKVAVLEPMTETLAPFKAGCFAMVPFANRIADGRFRFEGHDYAVPVNHPAEAMAIHGFGRENPWGVTAQDSATLTLEQDFERADNPYRYHARQEITLSEAGLRLSLTVRNDGARAMPFGIGFHPWFPKSPRTTLAFASHGVLGRDARGLPILPPRTVPAFEPASPAPLGTLPWFDGFLDGWEPRQARLERPEDDLALELEAEGAFRHLHVFVPDDRAVLCAEPVSHAPDVINRPELGTANAMKRLAPGEAMAGTMTIQAMPLRTMPFSTTRHRR</sequence>
<evidence type="ECO:0000313" key="2">
    <source>
        <dbReference type="Proteomes" id="UP001549321"/>
    </source>
</evidence>
<protein>
    <submittedName>
        <fullName evidence="1">Aldose 1-epimerase</fullName>
        <ecNumber evidence="1">5.1.3.3</ecNumber>
    </submittedName>
</protein>
<accession>A0ABV2R5K5</accession>
<reference evidence="1 2" key="1">
    <citation type="submission" date="2024-06" db="EMBL/GenBank/DDBJ databases">
        <title>Sorghum-associated microbial communities from plants grown in Nebraska, USA.</title>
        <authorList>
            <person name="Schachtman D."/>
        </authorList>
    </citation>
    <scope>NUCLEOTIDE SEQUENCE [LARGE SCALE GENOMIC DNA]</scope>
    <source>
        <strain evidence="1 2">3207</strain>
    </source>
</reference>
<dbReference type="RefSeq" id="WP_354553970.1">
    <property type="nucleotide sequence ID" value="NZ_JBEPSM010000004.1"/>
</dbReference>
<dbReference type="EMBL" id="JBEPSM010000004">
    <property type="protein sequence ID" value="MET4636398.1"/>
    <property type="molecule type" value="Genomic_DNA"/>
</dbReference>
<dbReference type="InterPro" id="IPR014718">
    <property type="entry name" value="GH-type_carb-bd"/>
</dbReference>
<dbReference type="Gene3D" id="2.70.98.10">
    <property type="match status" value="1"/>
</dbReference>
<name>A0ABV2R5K5_9HYPH</name>
<evidence type="ECO:0000313" key="1">
    <source>
        <dbReference type="EMBL" id="MET4636398.1"/>
    </source>
</evidence>
<proteinExistence type="predicted"/>
<keyword evidence="1" id="KW-0413">Isomerase</keyword>
<dbReference type="Pfam" id="PF01263">
    <property type="entry name" value="Aldose_epim"/>
    <property type="match status" value="1"/>
</dbReference>
<keyword evidence="2" id="KW-1185">Reference proteome</keyword>
<gene>
    <name evidence="1" type="ORF">ABIE08_004356</name>
</gene>